<dbReference type="EMBL" id="VSRR010000079">
    <property type="protein sequence ID" value="MPC09680.1"/>
    <property type="molecule type" value="Genomic_DNA"/>
</dbReference>
<reference evidence="2 3" key="1">
    <citation type="submission" date="2019-05" db="EMBL/GenBank/DDBJ databases">
        <title>Another draft genome of Portunus trituberculatus and its Hox gene families provides insights of decapod evolution.</title>
        <authorList>
            <person name="Jeong J.-H."/>
            <person name="Song I."/>
            <person name="Kim S."/>
            <person name="Choi T."/>
            <person name="Kim D."/>
            <person name="Ryu S."/>
            <person name="Kim W."/>
        </authorList>
    </citation>
    <scope>NUCLEOTIDE SEQUENCE [LARGE SCALE GENOMIC DNA]</scope>
    <source>
        <tissue evidence="2">Muscle</tissue>
    </source>
</reference>
<dbReference type="Proteomes" id="UP000324222">
    <property type="component" value="Unassembled WGS sequence"/>
</dbReference>
<accession>A0A5B7CK04</accession>
<protein>
    <submittedName>
        <fullName evidence="2">Uncharacterized protein</fullName>
    </submittedName>
</protein>
<dbReference type="AlphaFoldDB" id="A0A5B7CK04"/>
<comment type="caution">
    <text evidence="2">The sequence shown here is derived from an EMBL/GenBank/DDBJ whole genome shotgun (WGS) entry which is preliminary data.</text>
</comment>
<keyword evidence="3" id="KW-1185">Reference proteome</keyword>
<gene>
    <name evidence="2" type="ORF">E2C01_002297</name>
</gene>
<evidence type="ECO:0000256" key="1">
    <source>
        <dbReference type="SAM" id="MobiDB-lite"/>
    </source>
</evidence>
<name>A0A5B7CK04_PORTR</name>
<evidence type="ECO:0000313" key="3">
    <source>
        <dbReference type="Proteomes" id="UP000324222"/>
    </source>
</evidence>
<organism evidence="2 3">
    <name type="scientific">Portunus trituberculatus</name>
    <name type="common">Swimming crab</name>
    <name type="synonym">Neptunus trituberculatus</name>
    <dbReference type="NCBI Taxonomy" id="210409"/>
    <lineage>
        <taxon>Eukaryota</taxon>
        <taxon>Metazoa</taxon>
        <taxon>Ecdysozoa</taxon>
        <taxon>Arthropoda</taxon>
        <taxon>Crustacea</taxon>
        <taxon>Multicrustacea</taxon>
        <taxon>Malacostraca</taxon>
        <taxon>Eumalacostraca</taxon>
        <taxon>Eucarida</taxon>
        <taxon>Decapoda</taxon>
        <taxon>Pleocyemata</taxon>
        <taxon>Brachyura</taxon>
        <taxon>Eubrachyura</taxon>
        <taxon>Portunoidea</taxon>
        <taxon>Portunidae</taxon>
        <taxon>Portuninae</taxon>
        <taxon>Portunus</taxon>
    </lineage>
</organism>
<feature type="region of interest" description="Disordered" evidence="1">
    <location>
        <begin position="1"/>
        <end position="34"/>
    </location>
</feature>
<proteinExistence type="predicted"/>
<evidence type="ECO:0000313" key="2">
    <source>
        <dbReference type="EMBL" id="MPC09680.1"/>
    </source>
</evidence>
<feature type="compositionally biased region" description="Polar residues" evidence="1">
    <location>
        <begin position="11"/>
        <end position="22"/>
    </location>
</feature>
<sequence>MTESAEHTAAPRSQLTSDNLKTNTKRREKQDNPVWDSAVPCSSYIYTTHSRTEHAILHELIMAFTSL</sequence>